<dbReference type="InterPro" id="IPR008271">
    <property type="entry name" value="Ser/Thr_kinase_AS"/>
</dbReference>
<protein>
    <submittedName>
        <fullName evidence="2">Kinase-like domain-containing protein</fullName>
    </submittedName>
</protein>
<dbReference type="GO" id="GO:0005524">
    <property type="term" value="F:ATP binding"/>
    <property type="evidence" value="ECO:0007669"/>
    <property type="project" value="InterPro"/>
</dbReference>
<keyword evidence="3" id="KW-1185">Reference proteome</keyword>
<proteinExistence type="predicted"/>
<accession>A0AAE0I4D7</accession>
<keyword evidence="2" id="KW-0808">Transferase</keyword>
<dbReference type="AlphaFoldDB" id="A0AAE0I4D7"/>
<dbReference type="SUPFAM" id="SSF56112">
    <property type="entry name" value="Protein kinase-like (PK-like)"/>
    <property type="match status" value="1"/>
</dbReference>
<organism evidence="2 3">
    <name type="scientific">Apodospora peruviana</name>
    <dbReference type="NCBI Taxonomy" id="516989"/>
    <lineage>
        <taxon>Eukaryota</taxon>
        <taxon>Fungi</taxon>
        <taxon>Dikarya</taxon>
        <taxon>Ascomycota</taxon>
        <taxon>Pezizomycotina</taxon>
        <taxon>Sordariomycetes</taxon>
        <taxon>Sordariomycetidae</taxon>
        <taxon>Sordariales</taxon>
        <taxon>Lasiosphaeriaceae</taxon>
        <taxon>Apodospora</taxon>
    </lineage>
</organism>
<dbReference type="SUPFAM" id="SSF49879">
    <property type="entry name" value="SMAD/FHA domain"/>
    <property type="match status" value="1"/>
</dbReference>
<reference evidence="2" key="2">
    <citation type="submission" date="2023-06" db="EMBL/GenBank/DDBJ databases">
        <authorList>
            <consortium name="Lawrence Berkeley National Laboratory"/>
            <person name="Haridas S."/>
            <person name="Hensen N."/>
            <person name="Bonometti L."/>
            <person name="Westerberg I."/>
            <person name="Brannstrom I.O."/>
            <person name="Guillou S."/>
            <person name="Cros-Aarteil S."/>
            <person name="Calhoun S."/>
            <person name="Kuo A."/>
            <person name="Mondo S."/>
            <person name="Pangilinan J."/>
            <person name="Riley R."/>
            <person name="Labutti K."/>
            <person name="Andreopoulos B."/>
            <person name="Lipzen A."/>
            <person name="Chen C."/>
            <person name="Yanf M."/>
            <person name="Daum C."/>
            <person name="Ng V."/>
            <person name="Clum A."/>
            <person name="Steindorff A."/>
            <person name="Ohm R."/>
            <person name="Martin F."/>
            <person name="Silar P."/>
            <person name="Natvig D."/>
            <person name="Lalanne C."/>
            <person name="Gautier V."/>
            <person name="Ament-Velasquez S.L."/>
            <person name="Kruys A."/>
            <person name="Hutchinson M.I."/>
            <person name="Powell A.J."/>
            <person name="Barry K."/>
            <person name="Miller A.N."/>
            <person name="Grigoriev I.V."/>
            <person name="Debuchy R."/>
            <person name="Gladieux P."/>
            <person name="Thoren M.H."/>
            <person name="Johannesson H."/>
        </authorList>
    </citation>
    <scope>NUCLEOTIDE SEQUENCE</scope>
    <source>
        <strain evidence="2">CBS 118394</strain>
    </source>
</reference>
<dbReference type="GO" id="GO:0004672">
    <property type="term" value="F:protein kinase activity"/>
    <property type="evidence" value="ECO:0007669"/>
    <property type="project" value="InterPro"/>
</dbReference>
<evidence type="ECO:0000259" key="1">
    <source>
        <dbReference type="PROSITE" id="PS50011"/>
    </source>
</evidence>
<name>A0AAE0I4D7_9PEZI</name>
<comment type="caution">
    <text evidence="2">The sequence shown here is derived from an EMBL/GenBank/DDBJ whole genome shotgun (WGS) entry which is preliminary data.</text>
</comment>
<feature type="domain" description="Protein kinase" evidence="1">
    <location>
        <begin position="71"/>
        <end position="330"/>
    </location>
</feature>
<gene>
    <name evidence="2" type="ORF">B0H66DRAFT_602819</name>
</gene>
<dbReference type="InterPro" id="IPR000719">
    <property type="entry name" value="Prot_kinase_dom"/>
</dbReference>
<evidence type="ECO:0000313" key="3">
    <source>
        <dbReference type="Proteomes" id="UP001283341"/>
    </source>
</evidence>
<dbReference type="Gene3D" id="1.10.510.10">
    <property type="entry name" value="Transferase(Phosphotransferase) domain 1"/>
    <property type="match status" value="1"/>
</dbReference>
<dbReference type="EMBL" id="JAUEDM010000004">
    <property type="protein sequence ID" value="KAK3318221.1"/>
    <property type="molecule type" value="Genomic_DNA"/>
</dbReference>
<dbReference type="PROSITE" id="PS00108">
    <property type="entry name" value="PROTEIN_KINASE_ST"/>
    <property type="match status" value="1"/>
</dbReference>
<dbReference type="Gene3D" id="2.60.200.20">
    <property type="match status" value="1"/>
</dbReference>
<dbReference type="InterPro" id="IPR008984">
    <property type="entry name" value="SMAD_FHA_dom_sf"/>
</dbReference>
<evidence type="ECO:0000313" key="2">
    <source>
        <dbReference type="EMBL" id="KAK3318221.1"/>
    </source>
</evidence>
<dbReference type="Pfam" id="PF00069">
    <property type="entry name" value="Pkinase"/>
    <property type="match status" value="1"/>
</dbReference>
<dbReference type="SMART" id="SM00220">
    <property type="entry name" value="S_TKc"/>
    <property type="match status" value="1"/>
</dbReference>
<reference evidence="2" key="1">
    <citation type="journal article" date="2023" name="Mol. Phylogenet. Evol.">
        <title>Genome-scale phylogeny and comparative genomics of the fungal order Sordariales.</title>
        <authorList>
            <person name="Hensen N."/>
            <person name="Bonometti L."/>
            <person name="Westerberg I."/>
            <person name="Brannstrom I.O."/>
            <person name="Guillou S."/>
            <person name="Cros-Aarteil S."/>
            <person name="Calhoun S."/>
            <person name="Haridas S."/>
            <person name="Kuo A."/>
            <person name="Mondo S."/>
            <person name="Pangilinan J."/>
            <person name="Riley R."/>
            <person name="LaButti K."/>
            <person name="Andreopoulos B."/>
            <person name="Lipzen A."/>
            <person name="Chen C."/>
            <person name="Yan M."/>
            <person name="Daum C."/>
            <person name="Ng V."/>
            <person name="Clum A."/>
            <person name="Steindorff A."/>
            <person name="Ohm R.A."/>
            <person name="Martin F."/>
            <person name="Silar P."/>
            <person name="Natvig D.O."/>
            <person name="Lalanne C."/>
            <person name="Gautier V."/>
            <person name="Ament-Velasquez S.L."/>
            <person name="Kruys A."/>
            <person name="Hutchinson M.I."/>
            <person name="Powell A.J."/>
            <person name="Barry K."/>
            <person name="Miller A.N."/>
            <person name="Grigoriev I.V."/>
            <person name="Debuchy R."/>
            <person name="Gladieux P."/>
            <person name="Hiltunen Thoren M."/>
            <person name="Johannesson H."/>
        </authorList>
    </citation>
    <scope>NUCLEOTIDE SEQUENCE</scope>
    <source>
        <strain evidence="2">CBS 118394</strain>
    </source>
</reference>
<dbReference type="PROSITE" id="PS50011">
    <property type="entry name" value="PROTEIN_KINASE_DOM"/>
    <property type="match status" value="1"/>
</dbReference>
<sequence length="342" mass="39258">MLVDLSNNGAFINETIIGRNNTRQLQEHDEIAILDRARFIFRYPQTHMARSTMFGQQYPLLKQSTAFLQQYTLLERLEKSSWCEVYLCVEKASGQRYAVKIFFYPPSNTTREKLQPILAIPMGVSHPKLLCLKDVFEDHAPDGGRQDTIFMVLELASDGELFNYIVAKEKLTEDENRVVFIQVCEAVKYLHDRNIVHGDIKSENIFMTDEDVDVKVADFGLNTFIQILKDSEDNSTRSEATAMGHKMGDIWSLGVVLCICLCGFPPFSDELYPEAFPYTMVEQIKMGQFDYPSPHWDAVGIPARDLIDSMLVANPHKRFTIDQCLHHPWVTQQPLGKQNRVR</sequence>
<keyword evidence="2" id="KW-0418">Kinase</keyword>
<dbReference type="PANTHER" id="PTHR24347">
    <property type="entry name" value="SERINE/THREONINE-PROTEIN KINASE"/>
    <property type="match status" value="1"/>
</dbReference>
<dbReference type="Proteomes" id="UP001283341">
    <property type="component" value="Unassembled WGS sequence"/>
</dbReference>
<dbReference type="InterPro" id="IPR011009">
    <property type="entry name" value="Kinase-like_dom_sf"/>
</dbReference>